<evidence type="ECO:0000256" key="1">
    <source>
        <dbReference type="ARBA" id="ARBA00004370"/>
    </source>
</evidence>
<keyword evidence="3" id="KW-0378">Hydrolase</keyword>
<dbReference type="GO" id="GO:0005525">
    <property type="term" value="F:GTP binding"/>
    <property type="evidence" value="ECO:0007669"/>
    <property type="project" value="UniProtKB-KW"/>
</dbReference>
<reference evidence="7 8" key="1">
    <citation type="journal article" date="2018" name="Sci. Rep.">
        <title>Comparative analysis of the Pocillopora damicornis genome highlights role of immune system in coral evolution.</title>
        <authorList>
            <person name="Cunning R."/>
            <person name="Bay R.A."/>
            <person name="Gillette P."/>
            <person name="Baker A.C."/>
            <person name="Traylor-Knowles N."/>
        </authorList>
    </citation>
    <scope>NUCLEOTIDE SEQUENCE [LARGE SCALE GENOMIC DNA]</scope>
    <source>
        <strain evidence="7">RSMAS</strain>
        <tissue evidence="7">Whole animal</tissue>
    </source>
</reference>
<dbReference type="GO" id="GO:0008053">
    <property type="term" value="P:mitochondrial fusion"/>
    <property type="evidence" value="ECO:0007669"/>
    <property type="project" value="TreeGrafter"/>
</dbReference>
<dbReference type="AlphaFoldDB" id="A0A3M6UFL0"/>
<dbReference type="InterPro" id="IPR045063">
    <property type="entry name" value="Dynamin_N"/>
</dbReference>
<proteinExistence type="predicted"/>
<evidence type="ECO:0000259" key="6">
    <source>
        <dbReference type="Pfam" id="PF00350"/>
    </source>
</evidence>
<comment type="subcellular location">
    <subcellularLocation>
        <location evidence="1">Membrane</location>
    </subcellularLocation>
</comment>
<evidence type="ECO:0000256" key="4">
    <source>
        <dbReference type="ARBA" id="ARBA00023134"/>
    </source>
</evidence>
<keyword evidence="8" id="KW-1185">Reference proteome</keyword>
<dbReference type="OrthoDB" id="5976778at2759"/>
<keyword evidence="4" id="KW-0342">GTP-binding</keyword>
<keyword evidence="2" id="KW-0547">Nucleotide-binding</keyword>
<dbReference type="PANTHER" id="PTHR10465">
    <property type="entry name" value="TRANSMEMBRANE GTPASE FZO1"/>
    <property type="match status" value="1"/>
</dbReference>
<protein>
    <recommendedName>
        <fullName evidence="6">Dynamin N-terminal domain-containing protein</fullName>
    </recommendedName>
</protein>
<gene>
    <name evidence="7" type="ORF">pdam_00020282</name>
</gene>
<dbReference type="GO" id="GO:0005741">
    <property type="term" value="C:mitochondrial outer membrane"/>
    <property type="evidence" value="ECO:0007669"/>
    <property type="project" value="TreeGrafter"/>
</dbReference>
<sequence length="222" mass="25333">MEEVLEVYYGFYEEYYNKIPSVPKEIKQLHDNLMQTEVELKEELKKAVHEDVAIVFVGCTSSGKSSVINALLRDSHLPVDKIQTTMCRIQVRLTADEEWSVVRIGCEEPLPDMNQEALKALLSKMSGESERERLGIDSRSVIQVNWPRRLCSLPENIILIDTPSFKEDDDGDEVVFDSCKEAEILVAVMDCMSPSIKNVRKCIRYFIIAPGLFNWQNLDGLS</sequence>
<dbReference type="STRING" id="46731.A0A3M6UFL0"/>
<evidence type="ECO:0000313" key="7">
    <source>
        <dbReference type="EMBL" id="RMX52461.1"/>
    </source>
</evidence>
<dbReference type="Proteomes" id="UP000275408">
    <property type="component" value="Unassembled WGS sequence"/>
</dbReference>
<dbReference type="GO" id="GO:0051646">
    <property type="term" value="P:mitochondrion localization"/>
    <property type="evidence" value="ECO:0007669"/>
    <property type="project" value="TreeGrafter"/>
</dbReference>
<feature type="domain" description="Dynamin N-terminal" evidence="6">
    <location>
        <begin position="54"/>
        <end position="195"/>
    </location>
</feature>
<evidence type="ECO:0000256" key="3">
    <source>
        <dbReference type="ARBA" id="ARBA00022801"/>
    </source>
</evidence>
<dbReference type="GO" id="GO:0003924">
    <property type="term" value="F:GTPase activity"/>
    <property type="evidence" value="ECO:0007669"/>
    <property type="project" value="InterPro"/>
</dbReference>
<evidence type="ECO:0000313" key="8">
    <source>
        <dbReference type="Proteomes" id="UP000275408"/>
    </source>
</evidence>
<dbReference type="PANTHER" id="PTHR10465:SF0">
    <property type="entry name" value="SARCALUMENIN"/>
    <property type="match status" value="1"/>
</dbReference>
<name>A0A3M6UFL0_POCDA</name>
<dbReference type="EMBL" id="RCHS01001633">
    <property type="protein sequence ID" value="RMX52461.1"/>
    <property type="molecule type" value="Genomic_DNA"/>
</dbReference>
<accession>A0A3M6UFL0</accession>
<organism evidence="7 8">
    <name type="scientific">Pocillopora damicornis</name>
    <name type="common">Cauliflower coral</name>
    <name type="synonym">Millepora damicornis</name>
    <dbReference type="NCBI Taxonomy" id="46731"/>
    <lineage>
        <taxon>Eukaryota</taxon>
        <taxon>Metazoa</taxon>
        <taxon>Cnidaria</taxon>
        <taxon>Anthozoa</taxon>
        <taxon>Hexacorallia</taxon>
        <taxon>Scleractinia</taxon>
        <taxon>Astrocoeniina</taxon>
        <taxon>Pocilloporidae</taxon>
        <taxon>Pocillopora</taxon>
    </lineage>
</organism>
<dbReference type="Pfam" id="PF00350">
    <property type="entry name" value="Dynamin_N"/>
    <property type="match status" value="1"/>
</dbReference>
<evidence type="ECO:0000256" key="5">
    <source>
        <dbReference type="ARBA" id="ARBA00023136"/>
    </source>
</evidence>
<dbReference type="SUPFAM" id="SSF52540">
    <property type="entry name" value="P-loop containing nucleoside triphosphate hydrolases"/>
    <property type="match status" value="1"/>
</dbReference>
<comment type="caution">
    <text evidence="7">The sequence shown here is derived from an EMBL/GenBank/DDBJ whole genome shotgun (WGS) entry which is preliminary data.</text>
</comment>
<dbReference type="InterPro" id="IPR027417">
    <property type="entry name" value="P-loop_NTPase"/>
</dbReference>
<dbReference type="Gene3D" id="3.40.50.300">
    <property type="entry name" value="P-loop containing nucleotide triphosphate hydrolases"/>
    <property type="match status" value="1"/>
</dbReference>
<evidence type="ECO:0000256" key="2">
    <source>
        <dbReference type="ARBA" id="ARBA00022741"/>
    </source>
</evidence>
<dbReference type="InterPro" id="IPR027094">
    <property type="entry name" value="Mitofusin_fam"/>
</dbReference>
<keyword evidence="5" id="KW-0472">Membrane</keyword>